<dbReference type="Proteomes" id="UP000518752">
    <property type="component" value="Unassembled WGS sequence"/>
</dbReference>
<dbReference type="AlphaFoldDB" id="A0A8H5HXF9"/>
<feature type="compositionally biased region" description="Basic residues" evidence="1">
    <location>
        <begin position="136"/>
        <end position="158"/>
    </location>
</feature>
<sequence>MEESAPSRRKSLNRKRRTAIYSDDDEDTYHSPSPPPPKKPKYDYEEEMAVDVEMDDDSDSGPSSRPLSRSPVSNRRIQKNQGSSLKSKKSSSKKRRELEESEDEFEADAAADDFDLGGNTEQSGDDDEFVEDVPKKGKSRNAAKGKGVKGSKGSKTKGKRAESGEEIIIRDERQGQNGEVSSSKIRIKPSLAAETNPPPEGNVLDPDKVDITSSLKKQKLPPIKKNKALAAGTPSTPAAGASKALPPATSTTKTATTADGVPATPVTPANRVSAALQGADFNLQDPGVYEMLFKNSSGNAPRAGNRRDNEDRRKHLDSLREADKAKRAQEAKHTFDLQAQMDKISAFEDRLRRVRSSVLYPNILGAKMRDVHVREEGEMQSSWYAKS</sequence>
<evidence type="ECO:0000313" key="2">
    <source>
        <dbReference type="EMBL" id="KAF5391332.1"/>
    </source>
</evidence>
<accession>A0A8H5HXF9</accession>
<evidence type="ECO:0000256" key="1">
    <source>
        <dbReference type="SAM" id="MobiDB-lite"/>
    </source>
</evidence>
<feature type="region of interest" description="Disordered" evidence="1">
    <location>
        <begin position="1"/>
        <end position="266"/>
    </location>
</feature>
<name>A0A8H5HXF9_9AGAR</name>
<feature type="compositionally biased region" description="Low complexity" evidence="1">
    <location>
        <begin position="230"/>
        <end position="258"/>
    </location>
</feature>
<feature type="compositionally biased region" description="Basic residues" evidence="1">
    <location>
        <begin position="7"/>
        <end position="18"/>
    </location>
</feature>
<feature type="compositionally biased region" description="Acidic residues" evidence="1">
    <location>
        <begin position="99"/>
        <end position="115"/>
    </location>
</feature>
<feature type="compositionally biased region" description="Basic residues" evidence="1">
    <location>
        <begin position="216"/>
        <end position="227"/>
    </location>
</feature>
<evidence type="ECO:0000313" key="3">
    <source>
        <dbReference type="Proteomes" id="UP000518752"/>
    </source>
</evidence>
<feature type="compositionally biased region" description="Basic residues" evidence="1">
    <location>
        <begin position="86"/>
        <end position="95"/>
    </location>
</feature>
<gene>
    <name evidence="2" type="ORF">D9757_001893</name>
</gene>
<protein>
    <submittedName>
        <fullName evidence="2">Uncharacterized protein</fullName>
    </submittedName>
</protein>
<feature type="region of interest" description="Disordered" evidence="1">
    <location>
        <begin position="294"/>
        <end position="314"/>
    </location>
</feature>
<reference evidence="2 3" key="1">
    <citation type="journal article" date="2020" name="ISME J.">
        <title>Uncovering the hidden diversity of litter-decomposition mechanisms in mushroom-forming fungi.</title>
        <authorList>
            <person name="Floudas D."/>
            <person name="Bentzer J."/>
            <person name="Ahren D."/>
            <person name="Johansson T."/>
            <person name="Persson P."/>
            <person name="Tunlid A."/>
        </authorList>
    </citation>
    <scope>NUCLEOTIDE SEQUENCE [LARGE SCALE GENOMIC DNA]</scope>
    <source>
        <strain evidence="2 3">CBS 406.79</strain>
    </source>
</reference>
<feature type="compositionally biased region" description="Basic and acidic residues" evidence="1">
    <location>
        <begin position="305"/>
        <end position="314"/>
    </location>
</feature>
<dbReference type="OrthoDB" id="3362703at2759"/>
<feature type="compositionally biased region" description="Basic and acidic residues" evidence="1">
    <location>
        <begin position="159"/>
        <end position="174"/>
    </location>
</feature>
<proteinExistence type="predicted"/>
<dbReference type="EMBL" id="JAACJN010000010">
    <property type="protein sequence ID" value="KAF5391332.1"/>
    <property type="molecule type" value="Genomic_DNA"/>
</dbReference>
<comment type="caution">
    <text evidence="2">The sequence shown here is derived from an EMBL/GenBank/DDBJ whole genome shotgun (WGS) entry which is preliminary data.</text>
</comment>
<feature type="compositionally biased region" description="Low complexity" evidence="1">
    <location>
        <begin position="60"/>
        <end position="75"/>
    </location>
</feature>
<feature type="compositionally biased region" description="Polar residues" evidence="1">
    <location>
        <begin position="175"/>
        <end position="184"/>
    </location>
</feature>
<organism evidence="2 3">
    <name type="scientific">Collybiopsis confluens</name>
    <dbReference type="NCBI Taxonomy" id="2823264"/>
    <lineage>
        <taxon>Eukaryota</taxon>
        <taxon>Fungi</taxon>
        <taxon>Dikarya</taxon>
        <taxon>Basidiomycota</taxon>
        <taxon>Agaricomycotina</taxon>
        <taxon>Agaricomycetes</taxon>
        <taxon>Agaricomycetidae</taxon>
        <taxon>Agaricales</taxon>
        <taxon>Marasmiineae</taxon>
        <taxon>Omphalotaceae</taxon>
        <taxon>Collybiopsis</taxon>
    </lineage>
</organism>
<keyword evidence="3" id="KW-1185">Reference proteome</keyword>
<feature type="compositionally biased region" description="Acidic residues" evidence="1">
    <location>
        <begin position="44"/>
        <end position="59"/>
    </location>
</feature>